<dbReference type="GO" id="GO:0006506">
    <property type="term" value="P:GPI anchor biosynthetic process"/>
    <property type="evidence" value="ECO:0007669"/>
    <property type="project" value="UniProtKB-KW"/>
</dbReference>
<evidence type="ECO:0000256" key="7">
    <source>
        <dbReference type="ARBA" id="ARBA00022692"/>
    </source>
</evidence>
<evidence type="ECO:0000256" key="10">
    <source>
        <dbReference type="ARBA" id="ARBA00023136"/>
    </source>
</evidence>
<evidence type="ECO:0000256" key="3">
    <source>
        <dbReference type="ARBA" id="ARBA00008698"/>
    </source>
</evidence>
<keyword evidence="8 11" id="KW-0256">Endoplasmic reticulum</keyword>
<organism evidence="12 13">
    <name type="scientific">Cloeon dipterum</name>
    <dbReference type="NCBI Taxonomy" id="197152"/>
    <lineage>
        <taxon>Eukaryota</taxon>
        <taxon>Metazoa</taxon>
        <taxon>Ecdysozoa</taxon>
        <taxon>Arthropoda</taxon>
        <taxon>Hexapoda</taxon>
        <taxon>Insecta</taxon>
        <taxon>Pterygota</taxon>
        <taxon>Palaeoptera</taxon>
        <taxon>Ephemeroptera</taxon>
        <taxon>Pisciforma</taxon>
        <taxon>Baetidae</taxon>
        <taxon>Cloeon</taxon>
    </lineage>
</organism>
<comment type="subcellular location">
    <subcellularLocation>
        <location evidence="1 11">Endoplasmic reticulum membrane</location>
        <topology evidence="1 11">Multi-pass membrane protein</topology>
    </subcellularLocation>
</comment>
<evidence type="ECO:0000256" key="2">
    <source>
        <dbReference type="ARBA" id="ARBA00004687"/>
    </source>
</evidence>
<dbReference type="PANTHER" id="PTHR12468:SF2">
    <property type="entry name" value="GPI MANNOSYLTRANSFERASE 2"/>
    <property type="match status" value="1"/>
</dbReference>
<evidence type="ECO:0000313" key="12">
    <source>
        <dbReference type="EMBL" id="CAB3375438.1"/>
    </source>
</evidence>
<proteinExistence type="inferred from homology"/>
<dbReference type="GO" id="GO:0000009">
    <property type="term" value="F:alpha-1,6-mannosyltransferase activity"/>
    <property type="evidence" value="ECO:0007669"/>
    <property type="project" value="InterPro"/>
</dbReference>
<evidence type="ECO:0000256" key="9">
    <source>
        <dbReference type="ARBA" id="ARBA00022989"/>
    </source>
</evidence>
<feature type="transmembrane region" description="Helical" evidence="11">
    <location>
        <begin position="148"/>
        <end position="168"/>
    </location>
</feature>
<dbReference type="InterPro" id="IPR007315">
    <property type="entry name" value="PIG-V/Gpi18"/>
</dbReference>
<feature type="transmembrane region" description="Helical" evidence="11">
    <location>
        <begin position="81"/>
        <end position="102"/>
    </location>
</feature>
<dbReference type="GO" id="GO:0004376">
    <property type="term" value="F:GPI mannosyltransferase activity"/>
    <property type="evidence" value="ECO:0007669"/>
    <property type="project" value="InterPro"/>
</dbReference>
<dbReference type="Proteomes" id="UP000494165">
    <property type="component" value="Unassembled WGS sequence"/>
</dbReference>
<keyword evidence="5 11" id="KW-0328">Glycosyltransferase</keyword>
<keyword evidence="13" id="KW-1185">Reference proteome</keyword>
<dbReference type="EC" id="2.4.1.-" evidence="11"/>
<comment type="caution">
    <text evidence="11">Lacks conserved residue(s) required for the propagation of feature annotation.</text>
</comment>
<dbReference type="Pfam" id="PF04188">
    <property type="entry name" value="Mannosyl_trans2"/>
    <property type="match status" value="1"/>
</dbReference>
<dbReference type="AlphaFoldDB" id="A0A8S1D4U4"/>
<keyword evidence="6 11" id="KW-0808">Transferase</keyword>
<gene>
    <name evidence="12" type="ORF">CLODIP_2_CD08629</name>
</gene>
<dbReference type="OrthoDB" id="10252502at2759"/>
<sequence length="415" mass="46671">MERVAERNKIRRLAITSRIAILSIQCLASNLLPHHETDVFEAAKSPLDTPRPLDPVVSFLFGGLMRWDGQYFLHVARHGYTYLNTLAFFPLLPMAGSFLASLASPLTVLLSPPLLLLLLFTGLNFYCFVRAALALYDLTAALMPIRSILPYRAAVLFCLSPASIFFSAPYSESLFAMLTFSGLARLNTLQPFPSSALLLALSTACRSNGLLNLLHPIHQHLRFRRPHLALLLLLVLPLPFILFQIFSYGRFCLDPHYSLPLFLIQHAQDNEYLVAGGTPPPPFCLQSLALPYQYVQSSHWQVGFLRYFEWKQLPNFLLAAPLLFLVISCGWRFFLDYTGHCLTLGLSGTRHKLVQGQLPAHTLPMVVHAVFLALFCFFCIHVQVDGGLKAAFINFISVKNFAHSLKKKLVRNFLV</sequence>
<feature type="transmembrane region" description="Helical" evidence="11">
    <location>
        <begin position="228"/>
        <end position="249"/>
    </location>
</feature>
<feature type="transmembrane region" description="Helical" evidence="11">
    <location>
        <begin position="316"/>
        <end position="335"/>
    </location>
</feature>
<feature type="transmembrane region" description="Helical" evidence="11">
    <location>
        <begin position="362"/>
        <end position="384"/>
    </location>
</feature>
<dbReference type="EMBL" id="CADEPI010000111">
    <property type="protein sequence ID" value="CAB3375438.1"/>
    <property type="molecule type" value="Genomic_DNA"/>
</dbReference>
<evidence type="ECO:0000256" key="6">
    <source>
        <dbReference type="ARBA" id="ARBA00022679"/>
    </source>
</evidence>
<feature type="transmembrane region" description="Helical" evidence="11">
    <location>
        <begin position="114"/>
        <end position="136"/>
    </location>
</feature>
<evidence type="ECO:0000256" key="11">
    <source>
        <dbReference type="RuleBase" id="RU363112"/>
    </source>
</evidence>
<dbReference type="GO" id="GO:0005789">
    <property type="term" value="C:endoplasmic reticulum membrane"/>
    <property type="evidence" value="ECO:0007669"/>
    <property type="project" value="UniProtKB-SubCell"/>
</dbReference>
<comment type="function">
    <text evidence="11">Mannosyltransferase involved in glycosylphosphatidylinositol-anchor biosynthesis.</text>
</comment>
<accession>A0A8S1D4U4</accession>
<evidence type="ECO:0000256" key="5">
    <source>
        <dbReference type="ARBA" id="ARBA00022676"/>
    </source>
</evidence>
<evidence type="ECO:0000256" key="8">
    <source>
        <dbReference type="ARBA" id="ARBA00022824"/>
    </source>
</evidence>
<keyword evidence="9 11" id="KW-1133">Transmembrane helix</keyword>
<reference evidence="12 13" key="1">
    <citation type="submission" date="2020-04" db="EMBL/GenBank/DDBJ databases">
        <authorList>
            <person name="Alioto T."/>
            <person name="Alioto T."/>
            <person name="Gomez Garrido J."/>
        </authorList>
    </citation>
    <scope>NUCLEOTIDE SEQUENCE [LARGE SCALE GENOMIC DNA]</scope>
</reference>
<protein>
    <recommendedName>
        <fullName evidence="11">GPI mannosyltransferase 2</fullName>
        <ecNumber evidence="11">2.4.1.-</ecNumber>
    </recommendedName>
</protein>
<keyword evidence="7 11" id="KW-0812">Transmembrane</keyword>
<dbReference type="PANTHER" id="PTHR12468">
    <property type="entry name" value="GPI MANNOSYLTRANSFERASE 2"/>
    <property type="match status" value="1"/>
</dbReference>
<name>A0A8S1D4U4_9INSE</name>
<comment type="caution">
    <text evidence="12">The sequence shown here is derived from an EMBL/GenBank/DDBJ whole genome shotgun (WGS) entry which is preliminary data.</text>
</comment>
<keyword evidence="4 11" id="KW-0337">GPI-anchor biosynthesis</keyword>
<keyword evidence="10 11" id="KW-0472">Membrane</keyword>
<evidence type="ECO:0000313" key="13">
    <source>
        <dbReference type="Proteomes" id="UP000494165"/>
    </source>
</evidence>
<evidence type="ECO:0000256" key="4">
    <source>
        <dbReference type="ARBA" id="ARBA00022502"/>
    </source>
</evidence>
<dbReference type="GO" id="GO:0031501">
    <property type="term" value="C:mannosyltransferase complex"/>
    <property type="evidence" value="ECO:0007669"/>
    <property type="project" value="TreeGrafter"/>
</dbReference>
<comment type="pathway">
    <text evidence="2 11">Glycolipid biosynthesis; glycosylphosphatidylinositol-anchor biosynthesis.</text>
</comment>
<comment type="similarity">
    <text evidence="3 11">Belongs to the PIGV family.</text>
</comment>
<evidence type="ECO:0000256" key="1">
    <source>
        <dbReference type="ARBA" id="ARBA00004477"/>
    </source>
</evidence>